<sequence>MRGDPVGVNSRMGTYTNFVNLADFCALSVPAGFRADGLPFGGTLISGAWKDGELQALATEWLNHQPTPLGATDRPRPVEQAVTPESEPTTAPRYRLHALPDTTPPKPGLRRVGDDSGRSIVLEVWRMPAHAFGSLVDLIPSPLGIGKVELADGRWVNGFVCEGYALEGARDVTDFGGRRAYIEQGR</sequence>
<gene>
    <name evidence="3" type="ordered locus">Mlg_1917</name>
</gene>
<dbReference type="InterPro" id="IPR053844">
    <property type="entry name" value="AH_C"/>
</dbReference>
<keyword evidence="4" id="KW-1185">Reference proteome</keyword>
<keyword evidence="3" id="KW-0378">Hydrolase</keyword>
<reference evidence="4" key="1">
    <citation type="submission" date="2006-08" db="EMBL/GenBank/DDBJ databases">
        <title>Complete sequence of Alkalilimnicola ehrilichei MLHE-1.</title>
        <authorList>
            <person name="Copeland A."/>
            <person name="Lucas S."/>
            <person name="Lapidus A."/>
            <person name="Barry K."/>
            <person name="Detter J.C."/>
            <person name="Glavina del Rio T."/>
            <person name="Hammon N."/>
            <person name="Israni S."/>
            <person name="Dalin E."/>
            <person name="Tice H."/>
            <person name="Pitluck S."/>
            <person name="Sims D."/>
            <person name="Brettin T."/>
            <person name="Bruce D."/>
            <person name="Han C."/>
            <person name="Tapia R."/>
            <person name="Gilna P."/>
            <person name="Schmutz J."/>
            <person name="Larimer F."/>
            <person name="Land M."/>
            <person name="Hauser L."/>
            <person name="Kyrpides N."/>
            <person name="Mikhailova N."/>
            <person name="Oremland R.S."/>
            <person name="Hoeft S.E."/>
            <person name="Switzer-Blum J."/>
            <person name="Kulp T."/>
            <person name="King G."/>
            <person name="Tabita R."/>
            <person name="Witte B."/>
            <person name="Santini J.M."/>
            <person name="Basu P."/>
            <person name="Hollibaugh J.T."/>
            <person name="Xie G."/>
            <person name="Stolz J.F."/>
            <person name="Richardson P."/>
        </authorList>
    </citation>
    <scope>NUCLEOTIDE SEQUENCE [LARGE SCALE GENOMIC DNA]</scope>
    <source>
        <strain evidence="4">ATCC BAA-1101 / DSM 17681 / MLHE-1</strain>
    </source>
</reference>
<dbReference type="EC" id="3.5.1.54" evidence="3"/>
<evidence type="ECO:0000313" key="4">
    <source>
        <dbReference type="Proteomes" id="UP000001962"/>
    </source>
</evidence>
<protein>
    <submittedName>
        <fullName evidence="3">Allophanate hydrolase</fullName>
        <ecNumber evidence="3">3.5.1.54</ecNumber>
    </submittedName>
</protein>
<name>Q0A7C6_ALKEH</name>
<dbReference type="Gene3D" id="3.10.490.10">
    <property type="entry name" value="Gamma-glutamyl cyclotransferase-like"/>
    <property type="match status" value="1"/>
</dbReference>
<feature type="domain" description="Allophanate hydrolase C-terminal" evidence="2">
    <location>
        <begin position="87"/>
        <end position="182"/>
    </location>
</feature>
<dbReference type="SUPFAM" id="SSF75304">
    <property type="entry name" value="Amidase signature (AS) enzymes"/>
    <property type="match status" value="1"/>
</dbReference>
<evidence type="ECO:0000313" key="3">
    <source>
        <dbReference type="EMBL" id="ABI57261.1"/>
    </source>
</evidence>
<accession>Q0A7C6</accession>
<evidence type="ECO:0000259" key="2">
    <source>
        <dbReference type="Pfam" id="PF21986"/>
    </source>
</evidence>
<dbReference type="GO" id="GO:0004039">
    <property type="term" value="F:allophanate hydrolase activity"/>
    <property type="evidence" value="ECO:0007669"/>
    <property type="project" value="UniProtKB-EC"/>
</dbReference>
<dbReference type="InterPro" id="IPR036928">
    <property type="entry name" value="AS_sf"/>
</dbReference>
<dbReference type="eggNOG" id="COG0154">
    <property type="taxonomic scope" value="Bacteria"/>
</dbReference>
<dbReference type="Proteomes" id="UP000001962">
    <property type="component" value="Chromosome"/>
</dbReference>
<dbReference type="Gene3D" id="3.90.1300.10">
    <property type="entry name" value="Amidase signature (AS) domain"/>
    <property type="match status" value="1"/>
</dbReference>
<dbReference type="AlphaFoldDB" id="Q0A7C6"/>
<dbReference type="HOGENOM" id="CLU_1451591_0_0_6"/>
<dbReference type="EMBL" id="CP000453">
    <property type="protein sequence ID" value="ABI57261.1"/>
    <property type="molecule type" value="Genomic_DNA"/>
</dbReference>
<feature type="region of interest" description="Disordered" evidence="1">
    <location>
        <begin position="65"/>
        <end position="91"/>
    </location>
</feature>
<dbReference type="KEGG" id="aeh:Mlg_1917"/>
<proteinExistence type="predicted"/>
<dbReference type="Pfam" id="PF21986">
    <property type="entry name" value="AH_C"/>
    <property type="match status" value="1"/>
</dbReference>
<evidence type="ECO:0000256" key="1">
    <source>
        <dbReference type="SAM" id="MobiDB-lite"/>
    </source>
</evidence>
<organism evidence="3 4">
    <name type="scientific">Alkalilimnicola ehrlichii (strain ATCC BAA-1101 / DSM 17681 / MLHE-1)</name>
    <dbReference type="NCBI Taxonomy" id="187272"/>
    <lineage>
        <taxon>Bacteria</taxon>
        <taxon>Pseudomonadati</taxon>
        <taxon>Pseudomonadota</taxon>
        <taxon>Gammaproteobacteria</taxon>
        <taxon>Chromatiales</taxon>
        <taxon>Ectothiorhodospiraceae</taxon>
        <taxon>Alkalilimnicola</taxon>
    </lineage>
</organism>